<sequence length="241" mass="26102">MSNSYINPYNSSAACPITDNLYPRVPESWNQRNSTNFTQAACAVPACRNYTSTLATCCGRTDSELQYFNTTIGPYASCALSDGNDPEAYQAFQRCMLLEYVTPFQCNNQDSWTTDGACLGIQEVPRSLANVTSKQQSCSMITSPNATRAMAQCCNNYNGGEGLFAFSQGSCNTGCVSNSTDNEFYDCLFDFIQKSQFPAIESGVVCTENNKDDREGAGVQTSPSISGILTMLLVGSSILLL</sequence>
<name>A0A4S9MKX1_AURPU</name>
<gene>
    <name evidence="1" type="ORF">D6C90_04767</name>
</gene>
<comment type="caution">
    <text evidence="1">The sequence shown here is derived from an EMBL/GenBank/DDBJ whole genome shotgun (WGS) entry which is preliminary data.</text>
</comment>
<dbReference type="EMBL" id="QZBN01000398">
    <property type="protein sequence ID" value="THZ44453.1"/>
    <property type="molecule type" value="Genomic_DNA"/>
</dbReference>
<organism evidence="1 2">
    <name type="scientific">Aureobasidium pullulans</name>
    <name type="common">Black yeast</name>
    <name type="synonym">Pullularia pullulans</name>
    <dbReference type="NCBI Taxonomy" id="5580"/>
    <lineage>
        <taxon>Eukaryota</taxon>
        <taxon>Fungi</taxon>
        <taxon>Dikarya</taxon>
        <taxon>Ascomycota</taxon>
        <taxon>Pezizomycotina</taxon>
        <taxon>Dothideomycetes</taxon>
        <taxon>Dothideomycetidae</taxon>
        <taxon>Dothideales</taxon>
        <taxon>Saccotheciaceae</taxon>
        <taxon>Aureobasidium</taxon>
    </lineage>
</organism>
<evidence type="ECO:0000313" key="1">
    <source>
        <dbReference type="EMBL" id="THZ44453.1"/>
    </source>
</evidence>
<protein>
    <submittedName>
        <fullName evidence="1">Uncharacterized protein</fullName>
    </submittedName>
</protein>
<proteinExistence type="predicted"/>
<dbReference type="Proteomes" id="UP000310121">
    <property type="component" value="Unassembled WGS sequence"/>
</dbReference>
<reference evidence="1 2" key="1">
    <citation type="submission" date="2018-10" db="EMBL/GenBank/DDBJ databases">
        <title>Fifty Aureobasidium pullulans genomes reveal a recombining polyextremotolerant generalist.</title>
        <authorList>
            <person name="Gostincar C."/>
            <person name="Turk M."/>
            <person name="Zajc J."/>
            <person name="Gunde-Cimerman N."/>
        </authorList>
    </citation>
    <scope>NUCLEOTIDE SEQUENCE [LARGE SCALE GENOMIC DNA]</scope>
    <source>
        <strain evidence="1 2">EXF-3844</strain>
    </source>
</reference>
<dbReference type="AlphaFoldDB" id="A0A4S9MKX1"/>
<evidence type="ECO:0000313" key="2">
    <source>
        <dbReference type="Proteomes" id="UP000310121"/>
    </source>
</evidence>
<accession>A0A4S9MKX1</accession>